<keyword evidence="3" id="KW-1185">Reference proteome</keyword>
<reference evidence="2" key="1">
    <citation type="submission" date="2018-05" db="EMBL/GenBank/DDBJ databases">
        <title>Draft genome of Mucuna pruriens seed.</title>
        <authorList>
            <person name="Nnadi N.E."/>
            <person name="Vos R."/>
            <person name="Hasami M.H."/>
            <person name="Devisetty U.K."/>
            <person name="Aguiy J.C."/>
        </authorList>
    </citation>
    <scope>NUCLEOTIDE SEQUENCE [LARGE SCALE GENOMIC DNA]</scope>
    <source>
        <strain evidence="2">JCA_2017</strain>
    </source>
</reference>
<evidence type="ECO:0000259" key="1">
    <source>
        <dbReference type="Pfam" id="PF25597"/>
    </source>
</evidence>
<proteinExistence type="predicted"/>
<gene>
    <name evidence="2" type="ORF">CR513_14075</name>
</gene>
<dbReference type="Pfam" id="PF25597">
    <property type="entry name" value="SH3_retrovirus"/>
    <property type="match status" value="1"/>
</dbReference>
<dbReference type="EMBL" id="QJKJ01002530">
    <property type="protein sequence ID" value="RDY02457.1"/>
    <property type="molecule type" value="Genomic_DNA"/>
</dbReference>
<dbReference type="STRING" id="157652.A0A371HI28"/>
<sequence>MVNLNDANCFLWKNENKGKNVLGFEDKGPSVGEVQTFQALVERQSSKKLNGLAEKMHKTLIERVLDVKYDHLRVFGCKAFVHVSNGQRSMLDMKTRQCMFIGYGQDEYGYRLYDPAEKKLVKIRYVQFMEGQTIKDINKVKKATPKKDNSLSEIDLVWVSVHDLDTIENNVQNGEQHDYVGDQQLGDIFYVPPDDNFIILLLYVDDMLIIGKSVSKIDKLKKQLSESKHIDVRYNWIRDPLDAKLLELAKVHTHDNGVDMMIKALPREKFEVYCEIVGLVISMTSKSRYLLLTIRSGWKFDNRFKTRRLHGASQCLPRALLEMEEEKIMAARDKDAPLACVSNHVYQVVGVVVVESCIKDTCMVFGGFHQVAGSAAAIKGGPVSNASRRKDKCMGWLGFIC</sequence>
<accession>A0A371HI28</accession>
<evidence type="ECO:0000313" key="2">
    <source>
        <dbReference type="EMBL" id="RDY02457.1"/>
    </source>
</evidence>
<protein>
    <recommendedName>
        <fullName evidence="1">Retroviral polymerase SH3-like domain-containing protein</fullName>
    </recommendedName>
</protein>
<feature type="domain" description="Retroviral polymerase SH3-like" evidence="1">
    <location>
        <begin position="77"/>
        <end position="138"/>
    </location>
</feature>
<dbReference type="OrthoDB" id="1432605at2759"/>
<name>A0A371HI28_MUCPR</name>
<dbReference type="AlphaFoldDB" id="A0A371HI28"/>
<evidence type="ECO:0000313" key="3">
    <source>
        <dbReference type="Proteomes" id="UP000257109"/>
    </source>
</evidence>
<dbReference type="Proteomes" id="UP000257109">
    <property type="component" value="Unassembled WGS sequence"/>
</dbReference>
<feature type="non-terminal residue" evidence="2">
    <location>
        <position position="1"/>
    </location>
</feature>
<comment type="caution">
    <text evidence="2">The sequence shown here is derived from an EMBL/GenBank/DDBJ whole genome shotgun (WGS) entry which is preliminary data.</text>
</comment>
<dbReference type="InterPro" id="IPR057670">
    <property type="entry name" value="SH3_retrovirus"/>
</dbReference>
<organism evidence="2 3">
    <name type="scientific">Mucuna pruriens</name>
    <name type="common">Velvet bean</name>
    <name type="synonym">Dolichos pruriens</name>
    <dbReference type="NCBI Taxonomy" id="157652"/>
    <lineage>
        <taxon>Eukaryota</taxon>
        <taxon>Viridiplantae</taxon>
        <taxon>Streptophyta</taxon>
        <taxon>Embryophyta</taxon>
        <taxon>Tracheophyta</taxon>
        <taxon>Spermatophyta</taxon>
        <taxon>Magnoliopsida</taxon>
        <taxon>eudicotyledons</taxon>
        <taxon>Gunneridae</taxon>
        <taxon>Pentapetalae</taxon>
        <taxon>rosids</taxon>
        <taxon>fabids</taxon>
        <taxon>Fabales</taxon>
        <taxon>Fabaceae</taxon>
        <taxon>Papilionoideae</taxon>
        <taxon>50 kb inversion clade</taxon>
        <taxon>NPAAA clade</taxon>
        <taxon>indigoferoid/millettioid clade</taxon>
        <taxon>Phaseoleae</taxon>
        <taxon>Mucuna</taxon>
    </lineage>
</organism>